<feature type="region of interest" description="Disordered" evidence="1">
    <location>
        <begin position="101"/>
        <end position="128"/>
    </location>
</feature>
<dbReference type="VEuPathDB" id="FungiDB:MAPG_01082"/>
<reference evidence="2" key="3">
    <citation type="submission" date="2011-03" db="EMBL/GenBank/DDBJ databases">
        <title>Annotation of Magnaporthe poae ATCC 64411.</title>
        <authorList>
            <person name="Ma L.-J."/>
            <person name="Dead R."/>
            <person name="Young S.K."/>
            <person name="Zeng Q."/>
            <person name="Gargeya S."/>
            <person name="Fitzgerald M."/>
            <person name="Haas B."/>
            <person name="Abouelleil A."/>
            <person name="Alvarado L."/>
            <person name="Arachchi H.M."/>
            <person name="Berlin A."/>
            <person name="Brown A."/>
            <person name="Chapman S.B."/>
            <person name="Chen Z."/>
            <person name="Dunbar C."/>
            <person name="Freedman E."/>
            <person name="Gearin G."/>
            <person name="Gellesch M."/>
            <person name="Goldberg J."/>
            <person name="Griggs A."/>
            <person name="Gujja S."/>
            <person name="Heiman D."/>
            <person name="Howarth C."/>
            <person name="Larson L."/>
            <person name="Lui A."/>
            <person name="MacDonald P.J.P."/>
            <person name="Mehta T."/>
            <person name="Montmayeur A."/>
            <person name="Murphy C."/>
            <person name="Neiman D."/>
            <person name="Pearson M."/>
            <person name="Priest M."/>
            <person name="Roberts A."/>
            <person name="Saif S."/>
            <person name="Shea T."/>
            <person name="Shenoy N."/>
            <person name="Sisk P."/>
            <person name="Stolte C."/>
            <person name="Sykes S."/>
            <person name="Yandava C."/>
            <person name="Wortman J."/>
            <person name="Nusbaum C."/>
            <person name="Birren B."/>
        </authorList>
    </citation>
    <scope>NUCLEOTIDE SEQUENCE</scope>
    <source>
        <strain evidence="2">ATCC 64411</strain>
    </source>
</reference>
<proteinExistence type="predicted"/>
<accession>A0A0C4DMS0</accession>
<gene>
    <name evidence="2" type="ORF">MAPG_01082</name>
</gene>
<evidence type="ECO:0000313" key="2">
    <source>
        <dbReference type="EMBL" id="KLU82002.1"/>
    </source>
</evidence>
<protein>
    <submittedName>
        <fullName evidence="2 3">Uncharacterized protein</fullName>
    </submittedName>
</protein>
<organism evidence="3 4">
    <name type="scientific">Magnaporthiopsis poae (strain ATCC 64411 / 73-15)</name>
    <name type="common">Kentucky bluegrass fungus</name>
    <name type="synonym">Magnaporthe poae</name>
    <dbReference type="NCBI Taxonomy" id="644358"/>
    <lineage>
        <taxon>Eukaryota</taxon>
        <taxon>Fungi</taxon>
        <taxon>Dikarya</taxon>
        <taxon>Ascomycota</taxon>
        <taxon>Pezizomycotina</taxon>
        <taxon>Sordariomycetes</taxon>
        <taxon>Sordariomycetidae</taxon>
        <taxon>Magnaporthales</taxon>
        <taxon>Magnaporthaceae</taxon>
        <taxon>Magnaporthiopsis</taxon>
    </lineage>
</organism>
<dbReference type="EMBL" id="ADBL01000248">
    <property type="status" value="NOT_ANNOTATED_CDS"/>
    <property type="molecule type" value="Genomic_DNA"/>
</dbReference>
<dbReference type="Proteomes" id="UP000011715">
    <property type="component" value="Unassembled WGS sequence"/>
</dbReference>
<sequence length="168" mass="17948">MIKTATAKSVPTVVIVKKTGREHNTVNTALGKALRAAEDKLDEHRAYPASHLHLAPTDKTRGGATALLNEAKTCYEPAHAVFGQKCEKQCDLAAAARRGNQASLTAPAERTQHGAEATQPNDGAGQQDGVLNARLRDCLIMWMARAVYEFGAEALSRGWGEGSTILDV</sequence>
<dbReference type="EnsemblFungi" id="MAPG_01082T0">
    <property type="protein sequence ID" value="MAPG_01082T0"/>
    <property type="gene ID" value="MAPG_01082"/>
</dbReference>
<dbReference type="AlphaFoldDB" id="A0A0C4DMS0"/>
<reference evidence="4" key="2">
    <citation type="submission" date="2010-05" db="EMBL/GenBank/DDBJ databases">
        <title>The genome sequence of Magnaporthe poae strain ATCC 64411.</title>
        <authorList>
            <person name="Ma L.-J."/>
            <person name="Dead R."/>
            <person name="Young S."/>
            <person name="Zeng Q."/>
            <person name="Koehrsen M."/>
            <person name="Alvarado L."/>
            <person name="Berlin A."/>
            <person name="Chapman S.B."/>
            <person name="Chen Z."/>
            <person name="Freedman E."/>
            <person name="Gellesch M."/>
            <person name="Goldberg J."/>
            <person name="Griggs A."/>
            <person name="Gujja S."/>
            <person name="Heilman E.R."/>
            <person name="Heiman D."/>
            <person name="Hepburn T."/>
            <person name="Howarth C."/>
            <person name="Jen D."/>
            <person name="Larson L."/>
            <person name="Mehta T."/>
            <person name="Neiman D."/>
            <person name="Pearson M."/>
            <person name="Roberts A."/>
            <person name="Saif S."/>
            <person name="Shea T."/>
            <person name="Shenoy N."/>
            <person name="Sisk P."/>
            <person name="Stolte C."/>
            <person name="Sykes S."/>
            <person name="Walk T."/>
            <person name="White J."/>
            <person name="Yandava C."/>
            <person name="Haas B."/>
            <person name="Nusbaum C."/>
            <person name="Birren B."/>
        </authorList>
    </citation>
    <scope>NUCLEOTIDE SEQUENCE [LARGE SCALE GENOMIC DNA]</scope>
    <source>
        <strain evidence="4">ATCC 64411 / 73-15</strain>
    </source>
</reference>
<evidence type="ECO:0000256" key="1">
    <source>
        <dbReference type="SAM" id="MobiDB-lite"/>
    </source>
</evidence>
<dbReference type="EMBL" id="GL876966">
    <property type="protein sequence ID" value="KLU82002.1"/>
    <property type="molecule type" value="Genomic_DNA"/>
</dbReference>
<keyword evidence="4" id="KW-1185">Reference proteome</keyword>
<reference evidence="2" key="1">
    <citation type="submission" date="2010-05" db="EMBL/GenBank/DDBJ databases">
        <title>The Genome Sequence of Magnaporthe poae strain ATCC 64411.</title>
        <authorList>
            <consortium name="The Broad Institute Genome Sequencing Platform"/>
            <consortium name="Broad Institute Genome Sequencing Center for Infectious Disease"/>
            <person name="Ma L.-J."/>
            <person name="Dead R."/>
            <person name="Young S."/>
            <person name="Zeng Q."/>
            <person name="Koehrsen M."/>
            <person name="Alvarado L."/>
            <person name="Berlin A."/>
            <person name="Chapman S.B."/>
            <person name="Chen Z."/>
            <person name="Freedman E."/>
            <person name="Gellesch M."/>
            <person name="Goldberg J."/>
            <person name="Griggs A."/>
            <person name="Gujja S."/>
            <person name="Heilman E.R."/>
            <person name="Heiman D."/>
            <person name="Hepburn T."/>
            <person name="Howarth C."/>
            <person name="Jen D."/>
            <person name="Larson L."/>
            <person name="Mehta T."/>
            <person name="Neiman D."/>
            <person name="Pearson M."/>
            <person name="Roberts A."/>
            <person name="Saif S."/>
            <person name="Shea T."/>
            <person name="Shenoy N."/>
            <person name="Sisk P."/>
            <person name="Stolte C."/>
            <person name="Sykes S."/>
            <person name="Walk T."/>
            <person name="White J."/>
            <person name="Yandava C."/>
            <person name="Haas B."/>
            <person name="Nusbaum C."/>
            <person name="Birren B."/>
        </authorList>
    </citation>
    <scope>NUCLEOTIDE SEQUENCE</scope>
    <source>
        <strain evidence="2">ATCC 64411</strain>
    </source>
</reference>
<evidence type="ECO:0000313" key="4">
    <source>
        <dbReference type="Proteomes" id="UP000011715"/>
    </source>
</evidence>
<name>A0A0C4DMS0_MAGP6</name>
<reference evidence="3" key="5">
    <citation type="submission" date="2015-06" db="UniProtKB">
        <authorList>
            <consortium name="EnsemblFungi"/>
        </authorList>
    </citation>
    <scope>IDENTIFICATION</scope>
    <source>
        <strain evidence="3">ATCC 64411</strain>
    </source>
</reference>
<reference evidence="3" key="4">
    <citation type="journal article" date="2015" name="G3 (Bethesda)">
        <title>Genome sequences of three phytopathogenic species of the Magnaporthaceae family of fungi.</title>
        <authorList>
            <person name="Okagaki L.H."/>
            <person name="Nunes C.C."/>
            <person name="Sailsbery J."/>
            <person name="Clay B."/>
            <person name="Brown D."/>
            <person name="John T."/>
            <person name="Oh Y."/>
            <person name="Young N."/>
            <person name="Fitzgerald M."/>
            <person name="Haas B.J."/>
            <person name="Zeng Q."/>
            <person name="Young S."/>
            <person name="Adiconis X."/>
            <person name="Fan L."/>
            <person name="Levin J.Z."/>
            <person name="Mitchell T.K."/>
            <person name="Okubara P.A."/>
            <person name="Farman M.L."/>
            <person name="Kohn L.M."/>
            <person name="Birren B."/>
            <person name="Ma L.-J."/>
            <person name="Dean R.A."/>
        </authorList>
    </citation>
    <scope>NUCLEOTIDE SEQUENCE</scope>
    <source>
        <strain evidence="3">ATCC 64411 / 73-15</strain>
    </source>
</reference>
<evidence type="ECO:0000313" key="3">
    <source>
        <dbReference type="EnsemblFungi" id="MAPG_01082T0"/>
    </source>
</evidence>